<dbReference type="PANTHER" id="PTHR32114:SF2">
    <property type="entry name" value="ABC TRANSPORTER ABCH.3"/>
    <property type="match status" value="1"/>
</dbReference>
<dbReference type="Proteomes" id="UP001221924">
    <property type="component" value="Unassembled WGS sequence"/>
</dbReference>
<gene>
    <name evidence="1" type="ORF">PZH42_31230</name>
</gene>
<dbReference type="PANTHER" id="PTHR32114">
    <property type="entry name" value="ABC TRANSPORTER ABCH.3"/>
    <property type="match status" value="1"/>
</dbReference>
<feature type="non-terminal residue" evidence="1">
    <location>
        <position position="1"/>
    </location>
</feature>
<name>A0AAX4Y317_9BACE</name>
<reference evidence="1" key="1">
    <citation type="submission" date="2023-03" db="EMBL/GenBank/DDBJ databases">
        <title>DFI Biobank Strains.</title>
        <authorList>
            <person name="Mostad J."/>
            <person name="Paddock L."/>
            <person name="Medina S."/>
            <person name="Waligurski E."/>
            <person name="Barat B."/>
            <person name="Smith R."/>
            <person name="Burgo V."/>
            <person name="Metcalfe C."/>
            <person name="Woodson C."/>
            <person name="Sundararajan A."/>
            <person name="Ramaswamy R."/>
            <person name="Lin H."/>
            <person name="Pamer E.G."/>
        </authorList>
    </citation>
    <scope>NUCLEOTIDE SEQUENCE</scope>
    <source>
        <strain evidence="1">DFI.9.5</strain>
    </source>
</reference>
<dbReference type="EMBL" id="JARFID010001137">
    <property type="protein sequence ID" value="MDE8698379.1"/>
    <property type="molecule type" value="Genomic_DNA"/>
</dbReference>
<dbReference type="AlphaFoldDB" id="A0AAX4Y317"/>
<proteinExistence type="predicted"/>
<feature type="non-terminal residue" evidence="1">
    <location>
        <position position="96"/>
    </location>
</feature>
<organism evidence="1 2">
    <name type="scientific">Bacteroides cellulosilyticus</name>
    <dbReference type="NCBI Taxonomy" id="246787"/>
    <lineage>
        <taxon>Bacteria</taxon>
        <taxon>Pseudomonadati</taxon>
        <taxon>Bacteroidota</taxon>
        <taxon>Bacteroidia</taxon>
        <taxon>Bacteroidales</taxon>
        <taxon>Bacteroidaceae</taxon>
        <taxon>Bacteroides</taxon>
    </lineage>
</organism>
<evidence type="ECO:0000313" key="1">
    <source>
        <dbReference type="EMBL" id="MDE8698379.1"/>
    </source>
</evidence>
<comment type="caution">
    <text evidence="1">The sequence shown here is derived from an EMBL/GenBank/DDBJ whole genome shotgun (WGS) entry which is preliminary data.</text>
</comment>
<dbReference type="SUPFAM" id="SSF52540">
    <property type="entry name" value="P-loop containing nucleoside triphosphate hydrolases"/>
    <property type="match status" value="1"/>
</dbReference>
<dbReference type="InterPro" id="IPR027417">
    <property type="entry name" value="P-loop_NTPase"/>
</dbReference>
<evidence type="ECO:0000313" key="2">
    <source>
        <dbReference type="Proteomes" id="UP001221924"/>
    </source>
</evidence>
<sequence length="96" mass="10785">KIALETYVQISYFERIINRANLRFMKMTNGQYELKRSTESDDQRSKTGLELNVIDHYNGTERDVRTLSGGESFKASLSLALGLSDEIHCAAGGIKI</sequence>
<dbReference type="Gene3D" id="3.40.50.300">
    <property type="entry name" value="P-loop containing nucleotide triphosphate hydrolases"/>
    <property type="match status" value="1"/>
</dbReference>
<dbReference type="RefSeq" id="WP_275203235.1">
    <property type="nucleotide sequence ID" value="NZ_JARFID010001137.1"/>
</dbReference>
<accession>A0AAX4Y317</accession>
<protein>
    <submittedName>
        <fullName evidence="1">Uncharacterized protein</fullName>
    </submittedName>
</protein>